<accession>A0A5S9IPM6</accession>
<dbReference type="Pfam" id="PF12799">
    <property type="entry name" value="LRR_4"/>
    <property type="match status" value="1"/>
</dbReference>
<evidence type="ECO:0000256" key="1">
    <source>
        <dbReference type="ARBA" id="ARBA00022614"/>
    </source>
</evidence>
<dbReference type="Pfam" id="PF23598">
    <property type="entry name" value="LRR_14"/>
    <property type="match status" value="1"/>
</dbReference>
<evidence type="ECO:0000313" key="5">
    <source>
        <dbReference type="Proteomes" id="UP000326354"/>
    </source>
</evidence>
<proteinExistence type="predicted"/>
<dbReference type="InterPro" id="IPR050216">
    <property type="entry name" value="LRR_domain-containing"/>
</dbReference>
<dbReference type="GO" id="GO:0005737">
    <property type="term" value="C:cytoplasm"/>
    <property type="evidence" value="ECO:0007669"/>
    <property type="project" value="TreeGrafter"/>
</dbReference>
<dbReference type="PROSITE" id="PS51450">
    <property type="entry name" value="LRR"/>
    <property type="match status" value="3"/>
</dbReference>
<feature type="domain" description="Disease resistance R13L4/SHOC-2-like LRR" evidence="3">
    <location>
        <begin position="147"/>
        <end position="229"/>
    </location>
</feature>
<name>A0A5S9IPM6_UABAM</name>
<dbReference type="InterPro" id="IPR025875">
    <property type="entry name" value="Leu-rich_rpt_4"/>
</dbReference>
<reference evidence="4 5" key="1">
    <citation type="submission" date="2019-08" db="EMBL/GenBank/DDBJ databases">
        <title>Complete genome sequence of Candidatus Uab amorphum.</title>
        <authorList>
            <person name="Shiratori T."/>
            <person name="Suzuki S."/>
            <person name="Kakizawa Y."/>
            <person name="Ishida K."/>
        </authorList>
    </citation>
    <scope>NUCLEOTIDE SEQUENCE [LARGE SCALE GENOMIC DNA]</scope>
    <source>
        <strain evidence="4 5">SRT547</strain>
    </source>
</reference>
<dbReference type="SMART" id="SM00369">
    <property type="entry name" value="LRR_TYP"/>
    <property type="match status" value="6"/>
</dbReference>
<dbReference type="PANTHER" id="PTHR48051">
    <property type="match status" value="1"/>
</dbReference>
<keyword evidence="5" id="KW-1185">Reference proteome</keyword>
<dbReference type="SUPFAM" id="SSF52058">
    <property type="entry name" value="L domain-like"/>
    <property type="match status" value="1"/>
</dbReference>
<dbReference type="Gene3D" id="3.80.10.10">
    <property type="entry name" value="Ribonuclease Inhibitor"/>
    <property type="match status" value="2"/>
</dbReference>
<gene>
    <name evidence="4" type="ORF">UABAM_04117</name>
</gene>
<dbReference type="Proteomes" id="UP000326354">
    <property type="component" value="Chromosome"/>
</dbReference>
<evidence type="ECO:0000256" key="2">
    <source>
        <dbReference type="ARBA" id="ARBA00022737"/>
    </source>
</evidence>
<dbReference type="PANTHER" id="PTHR48051:SF1">
    <property type="entry name" value="RAS SUPPRESSOR PROTEIN 1"/>
    <property type="match status" value="1"/>
</dbReference>
<dbReference type="KEGG" id="uam:UABAM_04117"/>
<dbReference type="InterPro" id="IPR001611">
    <property type="entry name" value="Leu-rich_rpt"/>
</dbReference>
<evidence type="ECO:0000313" key="4">
    <source>
        <dbReference type="EMBL" id="BBM85739.1"/>
    </source>
</evidence>
<dbReference type="RefSeq" id="WP_173013452.1">
    <property type="nucleotide sequence ID" value="NZ_AP019860.1"/>
</dbReference>
<protein>
    <recommendedName>
        <fullName evidence="3">Disease resistance R13L4/SHOC-2-like LRR domain-containing protein</fullName>
    </recommendedName>
</protein>
<dbReference type="EMBL" id="AP019860">
    <property type="protein sequence ID" value="BBM85739.1"/>
    <property type="molecule type" value="Genomic_DNA"/>
</dbReference>
<dbReference type="InterPro" id="IPR003591">
    <property type="entry name" value="Leu-rich_rpt_typical-subtyp"/>
</dbReference>
<sequence>MRLIKGKTIQKLESYTHYQACTFYLDNNNKNIARNIRFTHCSFRGNTTLFDLRGCEFDHCGGKFAVDFSGRKLVKFPQNLPKKLISAVNIGHNTLHSWQGIEELSEIESLQAEFGRIRRISDEILQLKTLSHLNLYANYLEVWPVELEQFPQLEYLNLGGNPLKEISPHIQNLRNLQHLNIQNTEIKVLPTEFSELTKLKTLDLNHNYLRKIPPTIENLQGICELNLVNNQLREFPMQILSLKNLQVLDLRYNALKSIPDISKLSKLQNLSISIDNISSFPSQMEKLQNLTRLHVDCNEVDFLPHEITQLKNLAVLWLDAVESPLRKIPLVLKEMNQLQQLFIEDVNEGLVEKLKLWLPKCKITAFPKPPQVMPRA</sequence>
<dbReference type="AlphaFoldDB" id="A0A5S9IPM6"/>
<keyword evidence="1" id="KW-0433">Leucine-rich repeat</keyword>
<dbReference type="SMART" id="SM00365">
    <property type="entry name" value="LRR_SD22"/>
    <property type="match status" value="3"/>
</dbReference>
<dbReference type="InterPro" id="IPR055414">
    <property type="entry name" value="LRR_R13L4/SHOC2-like"/>
</dbReference>
<evidence type="ECO:0000259" key="3">
    <source>
        <dbReference type="Pfam" id="PF23598"/>
    </source>
</evidence>
<organism evidence="4 5">
    <name type="scientific">Uabimicrobium amorphum</name>
    <dbReference type="NCBI Taxonomy" id="2596890"/>
    <lineage>
        <taxon>Bacteria</taxon>
        <taxon>Pseudomonadati</taxon>
        <taxon>Planctomycetota</taxon>
        <taxon>Candidatus Uabimicrobiia</taxon>
        <taxon>Candidatus Uabimicrobiales</taxon>
        <taxon>Candidatus Uabimicrobiaceae</taxon>
        <taxon>Candidatus Uabimicrobium</taxon>
    </lineage>
</organism>
<dbReference type="InterPro" id="IPR032675">
    <property type="entry name" value="LRR_dom_sf"/>
</dbReference>
<keyword evidence="2" id="KW-0677">Repeat</keyword>